<gene>
    <name evidence="4" type="ORF">IMG5_095000</name>
</gene>
<dbReference type="OrthoDB" id="10248252at2759"/>
<protein>
    <submittedName>
        <fullName evidence="4">WD repeat protein</fullName>
    </submittedName>
</protein>
<accession>G0QRL4</accession>
<evidence type="ECO:0000313" key="5">
    <source>
        <dbReference type="Proteomes" id="UP000008983"/>
    </source>
</evidence>
<reference evidence="4 5" key="1">
    <citation type="submission" date="2011-07" db="EMBL/GenBank/DDBJ databases">
        <authorList>
            <person name="Coyne R."/>
            <person name="Brami D."/>
            <person name="Johnson J."/>
            <person name="Hostetler J."/>
            <person name="Hannick L."/>
            <person name="Clark T."/>
            <person name="Cassidy-Hanley D."/>
            <person name="Inman J."/>
        </authorList>
    </citation>
    <scope>NUCLEOTIDE SEQUENCE [LARGE SCALE GENOMIC DNA]</scope>
    <source>
        <strain evidence="4 5">G5</strain>
    </source>
</reference>
<dbReference type="InterPro" id="IPR001680">
    <property type="entry name" value="WD40_rpt"/>
</dbReference>
<organism evidence="4 5">
    <name type="scientific">Ichthyophthirius multifiliis</name>
    <name type="common">White spot disease agent</name>
    <name type="synonym">Ich</name>
    <dbReference type="NCBI Taxonomy" id="5932"/>
    <lineage>
        <taxon>Eukaryota</taxon>
        <taxon>Sar</taxon>
        <taxon>Alveolata</taxon>
        <taxon>Ciliophora</taxon>
        <taxon>Intramacronucleata</taxon>
        <taxon>Oligohymenophorea</taxon>
        <taxon>Hymenostomatida</taxon>
        <taxon>Ophryoglenina</taxon>
        <taxon>Ichthyophthirius</taxon>
    </lineage>
</organism>
<dbReference type="PANTHER" id="PTHR10971">
    <property type="entry name" value="MRNA EXPORT FACTOR AND BUB3"/>
    <property type="match status" value="1"/>
</dbReference>
<keyword evidence="5" id="KW-1185">Reference proteome</keyword>
<dbReference type="GeneID" id="14908288"/>
<evidence type="ECO:0000256" key="2">
    <source>
        <dbReference type="ARBA" id="ARBA00022737"/>
    </source>
</evidence>
<keyword evidence="2" id="KW-0677">Repeat</keyword>
<dbReference type="InParanoid" id="G0QRL4"/>
<name>G0QRL4_ICHMU</name>
<evidence type="ECO:0000313" key="4">
    <source>
        <dbReference type="EMBL" id="EGR32135.1"/>
    </source>
</evidence>
<dbReference type="FunCoup" id="G0QRL4">
    <property type="interactions" value="129"/>
</dbReference>
<sequence length="355" mass="39406">MDTTNAPQIIEHQTQSLTFTPHDVKWIPSSAKFVLSGQLPKATGTIQVHKLSKNETKCIRDIQHPKGIKCSTFGACLPGKQDLAFGDFSGELNIVDLETGKIYYSVKAHQSLVNSIDGIGGQDIGYGAPEIATAGRDGCIRVWDPRQRTHVLSLEPIDKESPPDAWCVSFGNSYNNDERVLAAGYDNGDLKFFDLKTNQLLWDSNLKNGVVGVEFDRKDIIMNKVVATTLEGKFHVHDMRTLHPESGYAQLQDKAFAATIWGARHLPQNRDIFALMGGNGAINLYKYNYPNERQVKDSEGRFRGIMGSVDILNSRDICQQPVNGFDWNKEKAGLAVLCGLDQTCKVIICTKLNLY</sequence>
<evidence type="ECO:0000256" key="3">
    <source>
        <dbReference type="PROSITE-ProRule" id="PRU00221"/>
    </source>
</evidence>
<dbReference type="Gene3D" id="2.130.10.10">
    <property type="entry name" value="YVTN repeat-like/Quinoprotein amine dehydrogenase"/>
    <property type="match status" value="1"/>
</dbReference>
<dbReference type="eggNOG" id="ENOG502QRKB">
    <property type="taxonomic scope" value="Eukaryota"/>
</dbReference>
<evidence type="ECO:0000256" key="1">
    <source>
        <dbReference type="ARBA" id="ARBA00022574"/>
    </source>
</evidence>
<proteinExistence type="predicted"/>
<dbReference type="Proteomes" id="UP000008983">
    <property type="component" value="Unassembled WGS sequence"/>
</dbReference>
<dbReference type="EMBL" id="GL983776">
    <property type="protein sequence ID" value="EGR32135.1"/>
    <property type="molecule type" value="Genomic_DNA"/>
</dbReference>
<dbReference type="RefSeq" id="XP_004035621.1">
    <property type="nucleotide sequence ID" value="XM_004035573.1"/>
</dbReference>
<dbReference type="OMA" id="CLWKYNY"/>
<feature type="repeat" description="WD" evidence="3">
    <location>
        <begin position="131"/>
        <end position="153"/>
    </location>
</feature>
<dbReference type="InterPro" id="IPR036322">
    <property type="entry name" value="WD40_repeat_dom_sf"/>
</dbReference>
<dbReference type="STRING" id="857967.G0QRL4"/>
<dbReference type="PROSITE" id="PS50082">
    <property type="entry name" value="WD_REPEATS_2"/>
    <property type="match status" value="1"/>
</dbReference>
<keyword evidence="1 3" id="KW-0853">WD repeat</keyword>
<dbReference type="SUPFAM" id="SSF50978">
    <property type="entry name" value="WD40 repeat-like"/>
    <property type="match status" value="1"/>
</dbReference>
<dbReference type="InterPro" id="IPR015943">
    <property type="entry name" value="WD40/YVTN_repeat-like_dom_sf"/>
</dbReference>
<dbReference type="Pfam" id="PF00400">
    <property type="entry name" value="WD40"/>
    <property type="match status" value="1"/>
</dbReference>
<dbReference type="AlphaFoldDB" id="G0QRL4"/>